<feature type="domain" description="Competence protein CoiA nuclease-like" evidence="2">
    <location>
        <begin position="89"/>
        <end position="194"/>
    </location>
</feature>
<sequence>MNTRVHATVELAAWQDGETRQVYARYKSEPTQLFFLEDGDVEPYRQWLKDHVECFMPECANRALIPRHGNHGRRDHFGHHSGAGGHGDESLAHEQGKHVLQRWLERQEAVLETQLERSLGRHAVIDVYASDGDFELAVEMQYSALTPSKWRHRHEVYGRHGIIDVWVWGHRGPQLQLDRTSTGKLRLTGAQREVAATGYPLVWLKPERGEVLTGWVYKHLDAYSQTYQRRQDWHDGYDNHKGFQVPPGAEDETCWVTLDALDDCDLDEWGLLTPTRRLLQQQHTEWQQVTDARRQQDCWWAERDQQAREAMATPELREHAWQRDPRRQWLLDEFGQVPAVLDGDNSTTAGVWAHPRQWRAILYVEHVHQVRPGYRFGVPECYRTLRAHHIVLDNPGPVITEFLETLEQAGLIRVVRQRGKILECWVRGPISATASPEPRAEEPTESTDEADSPSETPDENAEVTQPLPKTAPQREPAPVPTSPSSPATSQPAQPRRQPWWKRFFWRR</sequence>
<feature type="compositionally biased region" description="Basic residues" evidence="1">
    <location>
        <begin position="70"/>
        <end position="79"/>
    </location>
</feature>
<feature type="compositionally biased region" description="Acidic residues" evidence="1">
    <location>
        <begin position="443"/>
        <end position="461"/>
    </location>
</feature>
<evidence type="ECO:0000259" key="2">
    <source>
        <dbReference type="Pfam" id="PF06054"/>
    </source>
</evidence>
<comment type="caution">
    <text evidence="3">The sequence shown here is derived from an EMBL/GenBank/DDBJ whole genome shotgun (WGS) entry which is preliminary data.</text>
</comment>
<accession>A0AAE3ZF83</accession>
<gene>
    <name evidence="3" type="ORF">JOF55_004042</name>
</gene>
<keyword evidence="4" id="KW-1185">Reference proteome</keyword>
<name>A0AAE3ZF83_9ACTN</name>
<reference evidence="3" key="1">
    <citation type="submission" date="2023-07" db="EMBL/GenBank/DDBJ databases">
        <title>Sequencing the genomes of 1000 actinobacteria strains.</title>
        <authorList>
            <person name="Klenk H.-P."/>
        </authorList>
    </citation>
    <scope>NUCLEOTIDE SEQUENCE</scope>
    <source>
        <strain evidence="3">DSM 45977</strain>
    </source>
</reference>
<feature type="region of interest" description="Disordered" evidence="1">
    <location>
        <begin position="70"/>
        <end position="92"/>
    </location>
</feature>
<proteinExistence type="predicted"/>
<evidence type="ECO:0000313" key="4">
    <source>
        <dbReference type="Proteomes" id="UP001180845"/>
    </source>
</evidence>
<dbReference type="InterPro" id="IPR010330">
    <property type="entry name" value="CoiA_nuc"/>
</dbReference>
<dbReference type="AlphaFoldDB" id="A0AAE3ZF83"/>
<dbReference type="Proteomes" id="UP001180845">
    <property type="component" value="Unassembled WGS sequence"/>
</dbReference>
<feature type="compositionally biased region" description="Low complexity" evidence="1">
    <location>
        <begin position="484"/>
        <end position="494"/>
    </location>
</feature>
<protein>
    <recommendedName>
        <fullName evidence="2">Competence protein CoiA nuclease-like domain-containing protein</fullName>
    </recommendedName>
</protein>
<organism evidence="3 4">
    <name type="scientific">Haloactinomyces albus</name>
    <dbReference type="NCBI Taxonomy" id="1352928"/>
    <lineage>
        <taxon>Bacteria</taxon>
        <taxon>Bacillati</taxon>
        <taxon>Actinomycetota</taxon>
        <taxon>Actinomycetes</taxon>
        <taxon>Actinopolysporales</taxon>
        <taxon>Actinopolysporaceae</taxon>
        <taxon>Haloactinomyces</taxon>
    </lineage>
</organism>
<dbReference type="Pfam" id="PF06054">
    <property type="entry name" value="CoiA_nuc"/>
    <property type="match status" value="1"/>
</dbReference>
<dbReference type="RefSeq" id="WP_310276632.1">
    <property type="nucleotide sequence ID" value="NZ_JAVDXW010000001.1"/>
</dbReference>
<evidence type="ECO:0000313" key="3">
    <source>
        <dbReference type="EMBL" id="MDR7303861.1"/>
    </source>
</evidence>
<dbReference type="EMBL" id="JAVDXW010000001">
    <property type="protein sequence ID" value="MDR7303861.1"/>
    <property type="molecule type" value="Genomic_DNA"/>
</dbReference>
<evidence type="ECO:0000256" key="1">
    <source>
        <dbReference type="SAM" id="MobiDB-lite"/>
    </source>
</evidence>
<feature type="region of interest" description="Disordered" evidence="1">
    <location>
        <begin position="432"/>
        <end position="507"/>
    </location>
</feature>